<dbReference type="PANTHER" id="PTHR39336:SF1">
    <property type="entry name" value="PYRIDOXAMINE PHOSPHATE OXIDASE FAMILY PROTEIN (AFU_ORTHOLOGUE AFUA_6G11440)"/>
    <property type="match status" value="1"/>
</dbReference>
<feature type="domain" description="Pyridoxamine 5'-phosphate oxidase N-terminal" evidence="1">
    <location>
        <begin position="9"/>
        <end position="136"/>
    </location>
</feature>
<accession>A0A9P4R6P8</accession>
<protein>
    <recommendedName>
        <fullName evidence="1">Pyridoxamine 5'-phosphate oxidase N-terminal domain-containing protein</fullName>
    </recommendedName>
</protein>
<name>A0A9P4R6P8_9PLEO</name>
<reference evidence="2" key="1">
    <citation type="journal article" date="2020" name="Stud. Mycol.">
        <title>101 Dothideomycetes genomes: a test case for predicting lifestyles and emergence of pathogens.</title>
        <authorList>
            <person name="Haridas S."/>
            <person name="Albert R."/>
            <person name="Binder M."/>
            <person name="Bloem J."/>
            <person name="Labutti K."/>
            <person name="Salamov A."/>
            <person name="Andreopoulos B."/>
            <person name="Baker S."/>
            <person name="Barry K."/>
            <person name="Bills G."/>
            <person name="Bluhm B."/>
            <person name="Cannon C."/>
            <person name="Castanera R."/>
            <person name="Culley D."/>
            <person name="Daum C."/>
            <person name="Ezra D."/>
            <person name="Gonzalez J."/>
            <person name="Henrissat B."/>
            <person name="Kuo A."/>
            <person name="Liang C."/>
            <person name="Lipzen A."/>
            <person name="Lutzoni F."/>
            <person name="Magnuson J."/>
            <person name="Mondo S."/>
            <person name="Nolan M."/>
            <person name="Ohm R."/>
            <person name="Pangilinan J."/>
            <person name="Park H.-J."/>
            <person name="Ramirez L."/>
            <person name="Alfaro M."/>
            <person name="Sun H."/>
            <person name="Tritt A."/>
            <person name="Yoshinaga Y."/>
            <person name="Zwiers L.-H."/>
            <person name="Turgeon B."/>
            <person name="Goodwin S."/>
            <person name="Spatafora J."/>
            <person name="Crous P."/>
            <person name="Grigoriev I."/>
        </authorList>
    </citation>
    <scope>NUCLEOTIDE SEQUENCE</scope>
    <source>
        <strain evidence="2">CBS 125425</strain>
    </source>
</reference>
<dbReference type="InterPro" id="IPR011576">
    <property type="entry name" value="Pyridox_Oxase_N"/>
</dbReference>
<keyword evidence="3" id="KW-1185">Reference proteome</keyword>
<sequence>MVQYWPSLNENHVEFIKAQPLFFVASAPLAGRHCNLSPKGHPNRSLAILDATTVAYLDATGSGCETISHIYENGRVTVMFCSFGTSPKIMRLFCTGKVVERDDDRFETLRRSMGPQIELMGQRAIILLHVFKVQTSCGFAVPLIGQQDGEHSEHTEEKDLETQQFVNRDTLDNWATKMMEKDALLGFQKNLNFQSLDGLPGMRSARRARGQWMAFENLKARMRRVGHQWDAVLVGV</sequence>
<comment type="caution">
    <text evidence="2">The sequence shown here is derived from an EMBL/GenBank/DDBJ whole genome shotgun (WGS) entry which is preliminary data.</text>
</comment>
<dbReference type="Pfam" id="PF01243">
    <property type="entry name" value="PNPOx_N"/>
    <property type="match status" value="1"/>
</dbReference>
<evidence type="ECO:0000313" key="3">
    <source>
        <dbReference type="Proteomes" id="UP000799444"/>
    </source>
</evidence>
<dbReference type="SUPFAM" id="SSF50475">
    <property type="entry name" value="FMN-binding split barrel"/>
    <property type="match status" value="1"/>
</dbReference>
<evidence type="ECO:0000259" key="1">
    <source>
        <dbReference type="Pfam" id="PF01243"/>
    </source>
</evidence>
<gene>
    <name evidence="2" type="ORF">EJ04DRAFT_390081</name>
</gene>
<dbReference type="InterPro" id="IPR012349">
    <property type="entry name" value="Split_barrel_FMN-bd"/>
</dbReference>
<feature type="non-terminal residue" evidence="2">
    <location>
        <position position="236"/>
    </location>
</feature>
<proteinExistence type="predicted"/>
<organism evidence="2 3">
    <name type="scientific">Polyplosphaeria fusca</name>
    <dbReference type="NCBI Taxonomy" id="682080"/>
    <lineage>
        <taxon>Eukaryota</taxon>
        <taxon>Fungi</taxon>
        <taxon>Dikarya</taxon>
        <taxon>Ascomycota</taxon>
        <taxon>Pezizomycotina</taxon>
        <taxon>Dothideomycetes</taxon>
        <taxon>Pleosporomycetidae</taxon>
        <taxon>Pleosporales</taxon>
        <taxon>Tetraplosphaeriaceae</taxon>
        <taxon>Polyplosphaeria</taxon>
    </lineage>
</organism>
<dbReference type="Gene3D" id="2.30.110.10">
    <property type="entry name" value="Electron Transport, Fmn-binding Protein, Chain A"/>
    <property type="match status" value="1"/>
</dbReference>
<dbReference type="OrthoDB" id="539398at2759"/>
<evidence type="ECO:0000313" key="2">
    <source>
        <dbReference type="EMBL" id="KAF2739899.1"/>
    </source>
</evidence>
<dbReference type="Proteomes" id="UP000799444">
    <property type="component" value="Unassembled WGS sequence"/>
</dbReference>
<dbReference type="PANTHER" id="PTHR39336">
    <property type="entry name" value="PYRIDOXAMINE PHOSPHATE OXIDASE FAMILY PROTEIN (AFU_ORTHOLOGUE AFUA_6G11440)"/>
    <property type="match status" value="1"/>
</dbReference>
<dbReference type="EMBL" id="ML996102">
    <property type="protein sequence ID" value="KAF2739899.1"/>
    <property type="molecule type" value="Genomic_DNA"/>
</dbReference>
<dbReference type="AlphaFoldDB" id="A0A9P4R6P8"/>